<evidence type="ECO:0000256" key="10">
    <source>
        <dbReference type="SAM" id="MobiDB-lite"/>
    </source>
</evidence>
<evidence type="ECO:0000259" key="12">
    <source>
        <dbReference type="Pfam" id="PF09284"/>
    </source>
</evidence>
<dbReference type="InterPro" id="IPR008979">
    <property type="entry name" value="Galactose-bd-like_sf"/>
</dbReference>
<feature type="domain" description="Rhamnogalacturonan lyase" evidence="13">
    <location>
        <begin position="391"/>
        <end position="558"/>
    </location>
</feature>
<comment type="subcellular location">
    <subcellularLocation>
        <location evidence="2">Secreted</location>
    </subcellularLocation>
</comment>
<dbReference type="PANTHER" id="PTHR36574:SF1">
    <property type="entry name" value="RHAMNOGALACTURONATE LYASE-RELATED"/>
    <property type="match status" value="1"/>
</dbReference>
<dbReference type="RefSeq" id="WP_225249518.1">
    <property type="nucleotide sequence ID" value="NZ_JAIWIU010000015.1"/>
</dbReference>
<proteinExistence type="inferred from homology"/>
<evidence type="ECO:0000256" key="3">
    <source>
        <dbReference type="ARBA" id="ARBA00010418"/>
    </source>
</evidence>
<dbReference type="Pfam" id="PF14686">
    <property type="entry name" value="fn3_3"/>
    <property type="match status" value="1"/>
</dbReference>
<evidence type="ECO:0000313" key="15">
    <source>
        <dbReference type="EMBL" id="MCA2015049.1"/>
    </source>
</evidence>
<feature type="region of interest" description="Disordered" evidence="10">
    <location>
        <begin position="485"/>
        <end position="505"/>
    </location>
</feature>
<dbReference type="InterPro" id="IPR011013">
    <property type="entry name" value="Gal_mutarotase_sf_dom"/>
</dbReference>
<evidence type="ECO:0000256" key="11">
    <source>
        <dbReference type="SAM" id="SignalP"/>
    </source>
</evidence>
<evidence type="ECO:0000259" key="14">
    <source>
        <dbReference type="Pfam" id="PF14686"/>
    </source>
</evidence>
<dbReference type="SUPFAM" id="SSF49452">
    <property type="entry name" value="Starch-binding domain-like"/>
    <property type="match status" value="1"/>
</dbReference>
<comment type="catalytic activity">
    <reaction evidence="1">
        <text>Endotype eliminative cleavage of L-alpha-rhamnopyranosyl-(1-&gt;4)-alpha-D-galactopyranosyluronic acid bonds of rhamnogalacturonan I domains in ramified hairy regions of pectin leaving L-rhamnopyranose at the reducing end and 4-deoxy-4,5-unsaturated D-galactopyranosyluronic acid at the non-reducing end.</text>
        <dbReference type="EC" id="4.2.2.23"/>
    </reaction>
</comment>
<evidence type="ECO:0000256" key="8">
    <source>
        <dbReference type="ARBA" id="ARBA00023239"/>
    </source>
</evidence>
<dbReference type="InterPro" id="IPR014718">
    <property type="entry name" value="GH-type_carb-bd"/>
</dbReference>
<gene>
    <name evidence="15" type="ORF">LDJ79_02940</name>
</gene>
<dbReference type="SUPFAM" id="SSF74650">
    <property type="entry name" value="Galactose mutarotase-like"/>
    <property type="match status" value="1"/>
</dbReference>
<evidence type="ECO:0000256" key="2">
    <source>
        <dbReference type="ARBA" id="ARBA00004613"/>
    </source>
</evidence>
<keyword evidence="5" id="KW-0964">Secreted</keyword>
<protein>
    <recommendedName>
        <fullName evidence="4">rhamnogalacturonan endolyase</fullName>
        <ecNumber evidence="4">4.2.2.23</ecNumber>
    </recommendedName>
</protein>
<evidence type="ECO:0000256" key="4">
    <source>
        <dbReference type="ARBA" id="ARBA00012437"/>
    </source>
</evidence>
<dbReference type="Gene3D" id="2.70.98.10">
    <property type="match status" value="1"/>
</dbReference>
<keyword evidence="9" id="KW-0961">Cell wall biogenesis/degradation</keyword>
<evidence type="ECO:0000256" key="5">
    <source>
        <dbReference type="ARBA" id="ARBA00022525"/>
    </source>
</evidence>
<evidence type="ECO:0000256" key="6">
    <source>
        <dbReference type="ARBA" id="ARBA00022729"/>
    </source>
</evidence>
<evidence type="ECO:0000313" key="16">
    <source>
        <dbReference type="Proteomes" id="UP001199044"/>
    </source>
</evidence>
<comment type="similarity">
    <text evidence="3">Belongs to the polysaccharide lyase 4 family.</text>
</comment>
<feature type="domain" description="Rhamnogalacturonan lyase" evidence="14">
    <location>
        <begin position="301"/>
        <end position="374"/>
    </location>
</feature>
<keyword evidence="16" id="KW-1185">Reference proteome</keyword>
<dbReference type="CDD" id="cd10316">
    <property type="entry name" value="RGL4_M"/>
    <property type="match status" value="1"/>
</dbReference>
<accession>A0ABS7YKQ6</accession>
<dbReference type="InterPro" id="IPR029413">
    <property type="entry name" value="RG-lyase_II"/>
</dbReference>
<dbReference type="InterPro" id="IPR013784">
    <property type="entry name" value="Carb-bd-like_fold"/>
</dbReference>
<evidence type="ECO:0000259" key="13">
    <source>
        <dbReference type="Pfam" id="PF14683"/>
    </source>
</evidence>
<feature type="domain" description="Rhamnogalacturonase B N-terminal" evidence="12">
    <location>
        <begin position="30"/>
        <end position="294"/>
    </location>
</feature>
<organism evidence="15 16">
    <name type="scientific">Vibrio tritonius</name>
    <dbReference type="NCBI Taxonomy" id="1435069"/>
    <lineage>
        <taxon>Bacteria</taxon>
        <taxon>Pseudomonadati</taxon>
        <taxon>Pseudomonadota</taxon>
        <taxon>Gammaproteobacteria</taxon>
        <taxon>Vibrionales</taxon>
        <taxon>Vibrionaceae</taxon>
        <taxon>Vibrio</taxon>
    </lineage>
</organism>
<reference evidence="16" key="1">
    <citation type="submission" date="2023-07" db="EMBL/GenBank/DDBJ databases">
        <title>Molecular identification of indigenous halophilic bacteria isolated from red sea cost, biodegradation of synthetic dyes and assessment of degraded metabolite toxicity.</title>
        <authorList>
            <person name="Chaieb K."/>
            <person name="Altayb H.N."/>
        </authorList>
    </citation>
    <scope>NUCLEOTIDE SEQUENCE [LARGE SCALE GENOMIC DNA]</scope>
    <source>
        <strain evidence="16">K20</strain>
    </source>
</reference>
<evidence type="ECO:0000256" key="9">
    <source>
        <dbReference type="ARBA" id="ARBA00023316"/>
    </source>
</evidence>
<dbReference type="InterPro" id="IPR015364">
    <property type="entry name" value="RhgB_N"/>
</dbReference>
<keyword evidence="6 11" id="KW-0732">Signal</keyword>
<feature type="compositionally biased region" description="Low complexity" evidence="10">
    <location>
        <begin position="488"/>
        <end position="502"/>
    </location>
</feature>
<dbReference type="CDD" id="cd10317">
    <property type="entry name" value="RGL4_C"/>
    <property type="match status" value="1"/>
</dbReference>
<feature type="signal peptide" evidence="11">
    <location>
        <begin position="1"/>
        <end position="28"/>
    </location>
</feature>
<comment type="caution">
    <text evidence="15">The sequence shown here is derived from an EMBL/GenBank/DDBJ whole genome shotgun (WGS) entry which is preliminary data.</text>
</comment>
<dbReference type="Gene3D" id="2.60.40.1120">
    <property type="entry name" value="Carboxypeptidase-like, regulatory domain"/>
    <property type="match status" value="1"/>
</dbReference>
<dbReference type="Pfam" id="PF09284">
    <property type="entry name" value="RhgB_N"/>
    <property type="match status" value="1"/>
</dbReference>
<dbReference type="InterPro" id="IPR029411">
    <property type="entry name" value="RG-lyase_III"/>
</dbReference>
<keyword evidence="8" id="KW-0456">Lyase</keyword>
<sequence>MNLKRRLRPLLLSAAGAILTCVGLPAYASFSLTSTTNYYTVDTNAGVVFSIRRTDNGVSTQSAGDLASLKINGTEYQDQSRGSQLNSGFDWLYKDTSSVTVSAQKINSNYIKITVKAGDLTHYYMARNGYPYIYMATYFTSEPSQHGHVRYIARIKRALLDNGPEASDISDTVSTVESSDIFALSNGETRSKHYSNQRAIDWSAIGATGDNVGIWIVRDNQEGSSGGPFYRSLLNQGGSTDQEITYIVNYAEAQTEDYRTGILNHYTLVVNDGETPPSDSDIDTSWFANMGLTGYVAVSNRGRVAGVAINNMNSDYTYTVGFANSSAQYWASADASSGYFSSDNMLPGTYTMTIYKNELAVESQSVTVSAGDTTILNTITINDDPGNDSVIWRIGKWDGSPQEFLNGDLLTTMHPSDPRMAEWDTGNFIVGTSNTKSFPAYIWKDINNSHIIYFKLSDAQRASAHTLRIGITIAYANGRPKVSVNDWTSSNPSPSTQPSTRSLTVGTYRGNNTTFEYTIPASAWADSGEWNTLKVTVISGSGLSDYLSAGVSIDSIDLLN</sequence>
<feature type="chain" id="PRO_5047370180" description="rhamnogalacturonan endolyase" evidence="11">
    <location>
        <begin position="29"/>
        <end position="560"/>
    </location>
</feature>
<dbReference type="PANTHER" id="PTHR36574">
    <property type="entry name" value="RHAMNOGALACTURONATE LYASE-RELATED"/>
    <property type="match status" value="1"/>
</dbReference>
<dbReference type="InterPro" id="IPR016590">
    <property type="entry name" value="Rhamnogalacturonase_B"/>
</dbReference>
<dbReference type="EC" id="4.2.2.23" evidence="4"/>
<keyword evidence="7" id="KW-1015">Disulfide bond</keyword>
<dbReference type="SUPFAM" id="SSF49785">
    <property type="entry name" value="Galactose-binding domain-like"/>
    <property type="match status" value="1"/>
</dbReference>
<dbReference type="EMBL" id="JAIWIU010000015">
    <property type="protein sequence ID" value="MCA2015049.1"/>
    <property type="molecule type" value="Genomic_DNA"/>
</dbReference>
<dbReference type="Proteomes" id="UP001199044">
    <property type="component" value="Unassembled WGS sequence"/>
</dbReference>
<evidence type="ECO:0000256" key="7">
    <source>
        <dbReference type="ARBA" id="ARBA00023157"/>
    </source>
</evidence>
<name>A0ABS7YKQ6_9VIBR</name>
<evidence type="ECO:0000256" key="1">
    <source>
        <dbReference type="ARBA" id="ARBA00001324"/>
    </source>
</evidence>
<dbReference type="Gene3D" id="2.60.120.260">
    <property type="entry name" value="Galactose-binding domain-like"/>
    <property type="match status" value="1"/>
</dbReference>
<dbReference type="Pfam" id="PF14683">
    <property type="entry name" value="CBM-like"/>
    <property type="match status" value="1"/>
</dbReference>